<name>A0A4R1B807_9BACT</name>
<keyword evidence="1" id="KW-0732">Signal</keyword>
<dbReference type="Proteomes" id="UP000295334">
    <property type="component" value="Unassembled WGS sequence"/>
</dbReference>
<sequence>MKKLLYSGFLALTMVCLAAGDASAQTKVVTHSRARKNTAIGAAAGAATGAVVSHKKGKGAVIGGVVGAGAGYIYGKHRDKKKGKIVKVKNAD</sequence>
<feature type="signal peptide" evidence="1">
    <location>
        <begin position="1"/>
        <end position="24"/>
    </location>
</feature>
<dbReference type="EMBL" id="SJZI01000046">
    <property type="protein sequence ID" value="TCJ13367.1"/>
    <property type="molecule type" value="Genomic_DNA"/>
</dbReference>
<dbReference type="Pfam" id="PF13441">
    <property type="entry name" value="Gly-zipper_YMGG"/>
    <property type="match status" value="1"/>
</dbReference>
<evidence type="ECO:0000259" key="2">
    <source>
        <dbReference type="Pfam" id="PF13441"/>
    </source>
</evidence>
<feature type="chain" id="PRO_5020509351" evidence="1">
    <location>
        <begin position="25"/>
        <end position="92"/>
    </location>
</feature>
<evidence type="ECO:0000256" key="1">
    <source>
        <dbReference type="SAM" id="SignalP"/>
    </source>
</evidence>
<protein>
    <submittedName>
        <fullName evidence="3">Glycine zipper 2TM domain-containing protein</fullName>
    </submittedName>
</protein>
<gene>
    <name evidence="3" type="ORF">EPD60_13340</name>
</gene>
<accession>A0A4R1B807</accession>
<proteinExistence type="predicted"/>
<reference evidence="3 4" key="1">
    <citation type="submission" date="2019-03" db="EMBL/GenBank/DDBJ databases">
        <authorList>
            <person name="Kim M.K.M."/>
        </authorList>
    </citation>
    <scope>NUCLEOTIDE SEQUENCE [LARGE SCALE GENOMIC DNA]</scope>
    <source>
        <strain evidence="3 4">17J68-12</strain>
    </source>
</reference>
<keyword evidence="4" id="KW-1185">Reference proteome</keyword>
<comment type="caution">
    <text evidence="3">The sequence shown here is derived from an EMBL/GenBank/DDBJ whole genome shotgun (WGS) entry which is preliminary data.</text>
</comment>
<dbReference type="RefSeq" id="WP_131450023.1">
    <property type="nucleotide sequence ID" value="NZ_SJZI01000046.1"/>
</dbReference>
<feature type="domain" description="YMGG-like Gly-zipper" evidence="2">
    <location>
        <begin position="33"/>
        <end position="76"/>
    </location>
</feature>
<evidence type="ECO:0000313" key="3">
    <source>
        <dbReference type="EMBL" id="TCJ13367.1"/>
    </source>
</evidence>
<dbReference type="InterPro" id="IPR027367">
    <property type="entry name" value="Gly-zipper_YMGG"/>
</dbReference>
<dbReference type="AlphaFoldDB" id="A0A4R1B807"/>
<evidence type="ECO:0000313" key="4">
    <source>
        <dbReference type="Proteomes" id="UP000295334"/>
    </source>
</evidence>
<organism evidence="3 4">
    <name type="scientific">Flaviaesturariibacter flavus</name>
    <dbReference type="NCBI Taxonomy" id="2502780"/>
    <lineage>
        <taxon>Bacteria</taxon>
        <taxon>Pseudomonadati</taxon>
        <taxon>Bacteroidota</taxon>
        <taxon>Chitinophagia</taxon>
        <taxon>Chitinophagales</taxon>
        <taxon>Chitinophagaceae</taxon>
        <taxon>Flaviaestuariibacter</taxon>
    </lineage>
</organism>